<dbReference type="Pfam" id="PF25755">
    <property type="entry name" value="Phage_T3_1_05"/>
    <property type="match status" value="1"/>
</dbReference>
<sequence>MFNRKLKARIAELEVHLKNSHELSTLKSNEIGKLKEALAVGERMLEVQRRKEAPTKGERLVGIKFKALFDGLFQPTVFKTGPGPCGKDVKWFTVDDDDRNLTIHQLHTDGSRKDFVYRKSDIDGRIQYDFEMVELTGKDAAAERDAKLVARAWRRGIRPI</sequence>
<dbReference type="InterPro" id="IPR058006">
    <property type="entry name" value="1.05"/>
</dbReference>
<accession>A0AAU7VEM2</accession>
<reference evidence="1" key="1">
    <citation type="submission" date="2024-06" db="EMBL/GenBank/DDBJ databases">
        <authorList>
            <person name="Li Z."/>
        </authorList>
    </citation>
    <scope>NUCLEOTIDE SEQUENCE</scope>
</reference>
<organism evidence="1">
    <name type="scientific">Enterobacter phage vB_EclP_26</name>
    <dbReference type="NCBI Taxonomy" id="3161160"/>
    <lineage>
        <taxon>Viruses</taxon>
        <taxon>Duplodnaviria</taxon>
        <taxon>Heunggongvirae</taxon>
        <taxon>Uroviricota</taxon>
        <taxon>Caudoviricetes</taxon>
    </lineage>
</organism>
<proteinExistence type="predicted"/>
<name>A0AAU7VEM2_9CAUD</name>
<evidence type="ECO:0000313" key="1">
    <source>
        <dbReference type="EMBL" id="XBW52463.1"/>
    </source>
</evidence>
<gene>
    <name evidence="1" type="ORF">vBEclP26_035</name>
</gene>
<dbReference type="EMBL" id="PP869411">
    <property type="protein sequence ID" value="XBW52463.1"/>
    <property type="molecule type" value="Genomic_DNA"/>
</dbReference>
<protein>
    <submittedName>
        <fullName evidence="1">Uncharacterized protein</fullName>
    </submittedName>
</protein>